<dbReference type="Gene3D" id="3.40.630.30">
    <property type="match status" value="1"/>
</dbReference>
<keyword evidence="2" id="KW-0808">Transferase</keyword>
<evidence type="ECO:0000313" key="3">
    <source>
        <dbReference type="Proteomes" id="UP000501914"/>
    </source>
</evidence>
<dbReference type="PROSITE" id="PS51186">
    <property type="entry name" value="GNAT"/>
    <property type="match status" value="1"/>
</dbReference>
<keyword evidence="3" id="KW-1185">Reference proteome</keyword>
<accession>A0A6H0WJ21</accession>
<dbReference type="AlphaFoldDB" id="A0A6H0WJ21"/>
<evidence type="ECO:0000313" key="2">
    <source>
        <dbReference type="EMBL" id="QIW80540.1"/>
    </source>
</evidence>
<dbReference type="CDD" id="cd04301">
    <property type="entry name" value="NAT_SF"/>
    <property type="match status" value="1"/>
</dbReference>
<dbReference type="PANTHER" id="PTHR34822:SF1">
    <property type="entry name" value="GRPB FAMILY PROTEIN"/>
    <property type="match status" value="1"/>
</dbReference>
<organism evidence="2 3">
    <name type="scientific">Bacillus tequilensis</name>
    <dbReference type="NCBI Taxonomy" id="227866"/>
    <lineage>
        <taxon>Bacteria</taxon>
        <taxon>Bacillati</taxon>
        <taxon>Bacillota</taxon>
        <taxon>Bacilli</taxon>
        <taxon>Bacillales</taxon>
        <taxon>Bacillaceae</taxon>
        <taxon>Bacillus</taxon>
    </lineage>
</organism>
<reference evidence="2 3" key="1">
    <citation type="submission" date="2020-02" db="EMBL/GenBank/DDBJ databases">
        <title>Genome sequencing, annotation and comparative genomic analysis of Bacillus tequilensis EA-CB0015, an effective biological control agent against Pseudocercospora fijiensis in banana plants.</title>
        <authorList>
            <person name="Cuellar-Gaviria T.Z."/>
            <person name="Ju K.-S."/>
            <person name="Villegas-Escobar V."/>
        </authorList>
    </citation>
    <scope>NUCLEOTIDE SEQUENCE [LARGE SCALE GENOMIC DNA]</scope>
    <source>
        <strain evidence="2 3">EA-CB0015</strain>
    </source>
</reference>
<name>A0A6H0WJ21_9BACI</name>
<proteinExistence type="predicted"/>
<dbReference type="InterPro" id="IPR043519">
    <property type="entry name" value="NT_sf"/>
</dbReference>
<dbReference type="SUPFAM" id="SSF55729">
    <property type="entry name" value="Acyl-CoA N-acyltransferases (Nat)"/>
    <property type="match status" value="1"/>
</dbReference>
<dbReference type="RefSeq" id="WP_167872812.1">
    <property type="nucleotide sequence ID" value="NZ_CP048852.1"/>
</dbReference>
<sequence>MIECLQHKEDITAREIIAVQQPAYTKEAELIGFDGIPALQEKARDIQASLEQFAGYRKDGKLIGVISYEKNMHHLTICRLVVHPDGFRKGIGRALLQFVIEQNEDAEKFEAVTAEKNTPAVSLYTQAGFQKIKTVKAEEDLFLSVFHLYPKRNVKVVHYNEKWANLFEKEKERLKLVFGPEIIAVHHIGSTSIPNMAAKPIIDILVEVRSIEAVNRYDAEMKAIGYTPKGENGIAGRRYFQKGGNKRTHHVHMYEKGDPAIERHLLFRDYLRAHPKTAEEYAILKKRLAARYPDSINQYIQGKDEWIKTAEEHAKRWEEGRNNANGSVVCYNSENDENGGLTL</sequence>
<dbReference type="EMBL" id="CP048852">
    <property type="protein sequence ID" value="QIW80540.1"/>
    <property type="molecule type" value="Genomic_DNA"/>
</dbReference>
<dbReference type="SUPFAM" id="SSF81301">
    <property type="entry name" value="Nucleotidyltransferase"/>
    <property type="match status" value="1"/>
</dbReference>
<dbReference type="InterPro" id="IPR016181">
    <property type="entry name" value="Acyl_CoA_acyltransferase"/>
</dbReference>
<dbReference type="PANTHER" id="PTHR34822">
    <property type="entry name" value="GRPB DOMAIN PROTEIN (AFU_ORTHOLOGUE AFUA_1G01530)"/>
    <property type="match status" value="1"/>
</dbReference>
<evidence type="ECO:0000259" key="1">
    <source>
        <dbReference type="PROSITE" id="PS51186"/>
    </source>
</evidence>
<feature type="domain" description="N-acetyltransferase" evidence="1">
    <location>
        <begin position="11"/>
        <end position="155"/>
    </location>
</feature>
<gene>
    <name evidence="2" type="ORF">G4P54_12395</name>
</gene>
<dbReference type="InterPro" id="IPR007344">
    <property type="entry name" value="GrpB/CoaE"/>
</dbReference>
<dbReference type="Gene3D" id="3.30.460.10">
    <property type="entry name" value="Beta Polymerase, domain 2"/>
    <property type="match status" value="1"/>
</dbReference>
<dbReference type="Pfam" id="PF13673">
    <property type="entry name" value="Acetyltransf_10"/>
    <property type="match status" value="1"/>
</dbReference>
<dbReference type="InterPro" id="IPR000182">
    <property type="entry name" value="GNAT_dom"/>
</dbReference>
<dbReference type="GO" id="GO:0016747">
    <property type="term" value="F:acyltransferase activity, transferring groups other than amino-acyl groups"/>
    <property type="evidence" value="ECO:0007669"/>
    <property type="project" value="InterPro"/>
</dbReference>
<dbReference type="Pfam" id="PF04229">
    <property type="entry name" value="GrpB"/>
    <property type="match status" value="1"/>
</dbReference>
<protein>
    <submittedName>
        <fullName evidence="2">GNAT family N-acetyltransferase</fullName>
    </submittedName>
</protein>
<dbReference type="KEGG" id="bteq:G4P54_12395"/>
<dbReference type="Proteomes" id="UP000501914">
    <property type="component" value="Chromosome"/>
</dbReference>